<evidence type="ECO:0000256" key="6">
    <source>
        <dbReference type="ARBA" id="ARBA00023319"/>
    </source>
</evidence>
<dbReference type="InterPro" id="IPR003599">
    <property type="entry name" value="Ig_sub"/>
</dbReference>
<dbReference type="Gene3D" id="2.60.40.10">
    <property type="entry name" value="Immunoglobulins"/>
    <property type="match status" value="3"/>
</dbReference>
<dbReference type="GO" id="GO:0005201">
    <property type="term" value="F:extracellular matrix structural constituent"/>
    <property type="evidence" value="ECO:0007669"/>
    <property type="project" value="InterPro"/>
</dbReference>
<dbReference type="InterPro" id="IPR008160">
    <property type="entry name" value="Collagen"/>
</dbReference>
<keyword evidence="8" id="KW-1133">Transmembrane helix</keyword>
<dbReference type="PROSITE" id="PS51406">
    <property type="entry name" value="FIBRINOGEN_C_2"/>
    <property type="match status" value="1"/>
</dbReference>
<accession>A0A2B4T015</accession>
<dbReference type="FunFam" id="2.60.40.10:FF:000032">
    <property type="entry name" value="palladin isoform X1"/>
    <property type="match status" value="2"/>
</dbReference>
<keyword evidence="2" id="KW-0964">Secreted</keyword>
<dbReference type="NCBIfam" id="NF040941">
    <property type="entry name" value="GGGWT_bact"/>
    <property type="match status" value="1"/>
</dbReference>
<dbReference type="GO" id="GO:0043025">
    <property type="term" value="C:neuronal cell body"/>
    <property type="evidence" value="ECO:0007669"/>
    <property type="project" value="TreeGrafter"/>
</dbReference>
<dbReference type="InterPro" id="IPR013098">
    <property type="entry name" value="Ig_I-set"/>
</dbReference>
<dbReference type="Pfam" id="PF07679">
    <property type="entry name" value="I-set"/>
    <property type="match status" value="1"/>
</dbReference>
<comment type="subcellular location">
    <subcellularLocation>
        <location evidence="1">Secreted</location>
    </subcellularLocation>
</comment>
<feature type="transmembrane region" description="Helical" evidence="8">
    <location>
        <begin position="12"/>
        <end position="31"/>
    </location>
</feature>
<dbReference type="InterPro" id="IPR003598">
    <property type="entry name" value="Ig_sub2"/>
</dbReference>
<dbReference type="GO" id="GO:0008046">
    <property type="term" value="F:axon guidance receptor activity"/>
    <property type="evidence" value="ECO:0007669"/>
    <property type="project" value="TreeGrafter"/>
</dbReference>
<evidence type="ECO:0000256" key="5">
    <source>
        <dbReference type="ARBA" id="ARBA00023157"/>
    </source>
</evidence>
<dbReference type="GO" id="GO:0005886">
    <property type="term" value="C:plasma membrane"/>
    <property type="evidence" value="ECO:0007669"/>
    <property type="project" value="TreeGrafter"/>
</dbReference>
<keyword evidence="5" id="KW-1015">Disulfide bond</keyword>
<evidence type="ECO:0000313" key="12">
    <source>
        <dbReference type="Proteomes" id="UP000225706"/>
    </source>
</evidence>
<keyword evidence="3" id="KW-0732">Signal</keyword>
<dbReference type="GO" id="GO:0050808">
    <property type="term" value="P:synapse organization"/>
    <property type="evidence" value="ECO:0007669"/>
    <property type="project" value="TreeGrafter"/>
</dbReference>
<keyword evidence="12" id="KW-1185">Reference proteome</keyword>
<sequence>MEKSKTKPISSSLVFSTLFLSVVCLAGLIHVEIELHAHRQMLQVLNQSKDVKLALRNIAIDEKMNEMNILYPYSKKDLQTRQKRHVKNTDGRSNANVSIDREVIRKEVRLAINSHACSVQCPKSIRGRRGRPGQRGPSGKIGSPGPNGVPGPAGPIGPPGKHGPPGKQGIMGPKGNHGPQGIQGPPGPMGPPGAKGEPGKSISAPSIVTAPIPIVINETGTASFQCEVEGNPQPKVTWLKDNSTLLANERIVPSREGLMINDVRSEDGGMYTCVARNILGMTKSLAELTVQVGASIIQKPLSVIVEEGHKASLVCLATGKPTPTVTWRKAVGHMSEERSRVVNGRLEITNVTKTDSGDYICLAKNLLNEDFAFAQVTALEELMFTLPPPSKIMVNVSNDLKMNCHAQGARLILWQRAGQGLPSGHIFYSNGSLLLKTVSPEDAGSYTCIARNFYRSITASTLLEVRNSSLSSCSEIRIRYRGTSSGTYVIDPDGKGGVTPFSVYCDMTDKGGVGVTVISHDSERRTYVNYKSVGCGSQGCYRKDVRYTGVSTAQLVALARVSQNCEQFIKFECNNDIAFIQENYAWWVSRDGTRMNYWGGATGSDNMCACGVTNSCSNGNKCNCHNSAGGWREDSGLLTDKSALPVTQVRLGDLDNLDEEGFYTLGNLKCYGVA</sequence>
<evidence type="ECO:0000259" key="10">
    <source>
        <dbReference type="PROSITE" id="PS51406"/>
    </source>
</evidence>
<feature type="domain" description="Fibrinogen C-terminal" evidence="10">
    <location>
        <begin position="464"/>
        <end position="520"/>
    </location>
</feature>
<dbReference type="SUPFAM" id="SSF56496">
    <property type="entry name" value="Fibrinogen C-terminal domain-like"/>
    <property type="match status" value="1"/>
</dbReference>
<dbReference type="AlphaFoldDB" id="A0A2B4T015"/>
<feature type="region of interest" description="Disordered" evidence="7">
    <location>
        <begin position="122"/>
        <end position="204"/>
    </location>
</feature>
<feature type="compositionally biased region" description="Pro residues" evidence="7">
    <location>
        <begin position="147"/>
        <end position="162"/>
    </location>
</feature>
<gene>
    <name evidence="11" type="primary">Cntnap1</name>
    <name evidence="11" type="ORF">AWC38_SpisGene245</name>
</gene>
<dbReference type="PROSITE" id="PS50835">
    <property type="entry name" value="IG_LIKE"/>
    <property type="match status" value="3"/>
</dbReference>
<dbReference type="InterPro" id="IPR036179">
    <property type="entry name" value="Ig-like_dom_sf"/>
</dbReference>
<dbReference type="GO" id="GO:0007156">
    <property type="term" value="P:homophilic cell adhesion via plasma membrane adhesion molecules"/>
    <property type="evidence" value="ECO:0007669"/>
    <property type="project" value="TreeGrafter"/>
</dbReference>
<feature type="domain" description="Ig-like" evidence="9">
    <location>
        <begin position="387"/>
        <end position="471"/>
    </location>
</feature>
<organism evidence="11 12">
    <name type="scientific">Stylophora pistillata</name>
    <name type="common">Smooth cauliflower coral</name>
    <dbReference type="NCBI Taxonomy" id="50429"/>
    <lineage>
        <taxon>Eukaryota</taxon>
        <taxon>Metazoa</taxon>
        <taxon>Cnidaria</taxon>
        <taxon>Anthozoa</taxon>
        <taxon>Hexacorallia</taxon>
        <taxon>Scleractinia</taxon>
        <taxon>Astrocoeniina</taxon>
        <taxon>Pocilloporidae</taxon>
        <taxon>Stylophora</taxon>
    </lineage>
</organism>
<dbReference type="SMART" id="SM00408">
    <property type="entry name" value="IGc2"/>
    <property type="match status" value="3"/>
</dbReference>
<keyword evidence="8" id="KW-0812">Transmembrane</keyword>
<evidence type="ECO:0000259" key="9">
    <source>
        <dbReference type="PROSITE" id="PS50835"/>
    </source>
</evidence>
<dbReference type="GO" id="GO:0005576">
    <property type="term" value="C:extracellular region"/>
    <property type="evidence" value="ECO:0007669"/>
    <property type="project" value="UniProtKB-SubCell"/>
</dbReference>
<name>A0A2B4T015_STYPI</name>
<keyword evidence="4" id="KW-0176">Collagen</keyword>
<dbReference type="InterPro" id="IPR036056">
    <property type="entry name" value="Fibrinogen-like_C"/>
</dbReference>
<keyword evidence="6" id="KW-0393">Immunoglobulin domain</keyword>
<dbReference type="GO" id="GO:0030424">
    <property type="term" value="C:axon"/>
    <property type="evidence" value="ECO:0007669"/>
    <property type="project" value="TreeGrafter"/>
</dbReference>
<dbReference type="Pfam" id="PF01410">
    <property type="entry name" value="COLFI"/>
    <property type="match status" value="1"/>
</dbReference>
<dbReference type="InterPro" id="IPR002181">
    <property type="entry name" value="Fibrinogen_a/b/g_C_dom"/>
</dbReference>
<evidence type="ECO:0000256" key="8">
    <source>
        <dbReference type="SAM" id="Phobius"/>
    </source>
</evidence>
<comment type="caution">
    <text evidence="11">The sequence shown here is derived from an EMBL/GenBank/DDBJ whole genome shotgun (WGS) entry which is preliminary data.</text>
</comment>
<dbReference type="Pfam" id="PF13927">
    <property type="entry name" value="Ig_3"/>
    <property type="match status" value="2"/>
</dbReference>
<dbReference type="GO" id="GO:0005581">
    <property type="term" value="C:collagen trimer"/>
    <property type="evidence" value="ECO:0007669"/>
    <property type="project" value="UniProtKB-KW"/>
</dbReference>
<proteinExistence type="predicted"/>
<feature type="compositionally biased region" description="Low complexity" evidence="7">
    <location>
        <begin position="134"/>
        <end position="146"/>
    </location>
</feature>
<dbReference type="PANTHER" id="PTHR45080">
    <property type="entry name" value="CONTACTIN 5"/>
    <property type="match status" value="1"/>
</dbReference>
<evidence type="ECO:0000256" key="2">
    <source>
        <dbReference type="ARBA" id="ARBA00022525"/>
    </source>
</evidence>
<evidence type="ECO:0000313" key="11">
    <source>
        <dbReference type="EMBL" id="PFX34896.1"/>
    </source>
</evidence>
<keyword evidence="8" id="KW-0472">Membrane</keyword>
<evidence type="ECO:0000256" key="7">
    <source>
        <dbReference type="SAM" id="MobiDB-lite"/>
    </source>
</evidence>
<evidence type="ECO:0000256" key="1">
    <source>
        <dbReference type="ARBA" id="ARBA00004613"/>
    </source>
</evidence>
<dbReference type="Pfam" id="PF01391">
    <property type="entry name" value="Collagen"/>
    <property type="match status" value="1"/>
</dbReference>
<dbReference type="InterPro" id="IPR000885">
    <property type="entry name" value="Fib_collagen_C"/>
</dbReference>
<dbReference type="SUPFAM" id="SSF48726">
    <property type="entry name" value="Immunoglobulin"/>
    <property type="match status" value="3"/>
</dbReference>
<dbReference type="PANTHER" id="PTHR45080:SF8">
    <property type="entry name" value="IG-LIKE DOMAIN-CONTAINING PROTEIN"/>
    <property type="match status" value="1"/>
</dbReference>
<dbReference type="SMART" id="SM00409">
    <property type="entry name" value="IG"/>
    <property type="match status" value="3"/>
</dbReference>
<reference evidence="12" key="1">
    <citation type="journal article" date="2017" name="bioRxiv">
        <title>Comparative analysis of the genomes of Stylophora pistillata and Acropora digitifera provides evidence for extensive differences between species of corals.</title>
        <authorList>
            <person name="Voolstra C.R."/>
            <person name="Li Y."/>
            <person name="Liew Y.J."/>
            <person name="Baumgarten S."/>
            <person name="Zoccola D."/>
            <person name="Flot J.-F."/>
            <person name="Tambutte S."/>
            <person name="Allemand D."/>
            <person name="Aranda M."/>
        </authorList>
    </citation>
    <scope>NUCLEOTIDE SEQUENCE [LARGE SCALE GENOMIC DNA]</scope>
</reference>
<protein>
    <submittedName>
        <fullName evidence="11">Contactin-associated protein 1</fullName>
    </submittedName>
</protein>
<feature type="domain" description="Ig-like" evidence="9">
    <location>
        <begin position="205"/>
        <end position="289"/>
    </location>
</feature>
<dbReference type="Gene3D" id="2.60.120.1000">
    <property type="match status" value="1"/>
</dbReference>
<feature type="domain" description="Ig-like" evidence="9">
    <location>
        <begin position="294"/>
        <end position="377"/>
    </location>
</feature>
<dbReference type="Proteomes" id="UP000225706">
    <property type="component" value="Unassembled WGS sequence"/>
</dbReference>
<dbReference type="EMBL" id="LSMT01000001">
    <property type="protein sequence ID" value="PFX34896.1"/>
    <property type="molecule type" value="Genomic_DNA"/>
</dbReference>
<dbReference type="InterPro" id="IPR050958">
    <property type="entry name" value="Cell_Adh-Cytoskel_Orgn"/>
</dbReference>
<evidence type="ECO:0000256" key="4">
    <source>
        <dbReference type="ARBA" id="ARBA00023119"/>
    </source>
</evidence>
<dbReference type="InterPro" id="IPR007110">
    <property type="entry name" value="Ig-like_dom"/>
</dbReference>
<dbReference type="InterPro" id="IPR013783">
    <property type="entry name" value="Ig-like_fold"/>
</dbReference>
<dbReference type="OrthoDB" id="428111at2759"/>
<evidence type="ECO:0000256" key="3">
    <source>
        <dbReference type="ARBA" id="ARBA00022729"/>
    </source>
</evidence>